<dbReference type="InterPro" id="IPR001254">
    <property type="entry name" value="Trypsin_dom"/>
</dbReference>
<accession>A0A670JH05</accession>
<reference evidence="2" key="3">
    <citation type="submission" date="2025-09" db="UniProtKB">
        <authorList>
            <consortium name="Ensembl"/>
        </authorList>
    </citation>
    <scope>IDENTIFICATION</scope>
</reference>
<sequence>MLLKLSPPAVLGDTIKTIPFAKECAPTGTKCVVSGWGTTTFPEGKRKVCNPKRM</sequence>
<dbReference type="GO" id="GO:0006508">
    <property type="term" value="P:proteolysis"/>
    <property type="evidence" value="ECO:0007669"/>
    <property type="project" value="InterPro"/>
</dbReference>
<evidence type="ECO:0000259" key="1">
    <source>
        <dbReference type="Pfam" id="PF00089"/>
    </source>
</evidence>
<dbReference type="GO" id="GO:0004252">
    <property type="term" value="F:serine-type endopeptidase activity"/>
    <property type="evidence" value="ECO:0007669"/>
    <property type="project" value="InterPro"/>
</dbReference>
<feature type="domain" description="Peptidase S1" evidence="1">
    <location>
        <begin position="1"/>
        <end position="42"/>
    </location>
</feature>
<dbReference type="InterPro" id="IPR009003">
    <property type="entry name" value="Peptidase_S1_PA"/>
</dbReference>
<keyword evidence="3" id="KW-1185">Reference proteome</keyword>
<dbReference type="SUPFAM" id="SSF50494">
    <property type="entry name" value="Trypsin-like serine proteases"/>
    <property type="match status" value="1"/>
</dbReference>
<protein>
    <recommendedName>
        <fullName evidence="1">Peptidase S1 domain-containing protein</fullName>
    </recommendedName>
</protein>
<dbReference type="Ensembl" id="ENSPMRT00000024776.1">
    <property type="protein sequence ID" value="ENSPMRP00000023335.1"/>
    <property type="gene ID" value="ENSPMRG00000015150.1"/>
</dbReference>
<dbReference type="Proteomes" id="UP000472272">
    <property type="component" value="Chromosome 8"/>
</dbReference>
<name>A0A670JH05_PODMU</name>
<reference evidence="2 3" key="1">
    <citation type="journal article" date="2019" name="Proc. Natl. Acad. Sci. U.S.A.">
        <title>Regulatory changes in pterin and carotenoid genes underlie balanced color polymorphisms in the wall lizard.</title>
        <authorList>
            <person name="Andrade P."/>
            <person name="Pinho C."/>
            <person name="Perez I de Lanuza G."/>
            <person name="Afonso S."/>
            <person name="Brejcha J."/>
            <person name="Rubin C.J."/>
            <person name="Wallerman O."/>
            <person name="Pereira P."/>
            <person name="Sabatino S.J."/>
            <person name="Bellati A."/>
            <person name="Pellitteri-Rosa D."/>
            <person name="Bosakova Z."/>
            <person name="Bunikis I."/>
            <person name="Carretero M.A."/>
            <person name="Feiner N."/>
            <person name="Marsik P."/>
            <person name="Pauperio F."/>
            <person name="Salvi D."/>
            <person name="Soler L."/>
            <person name="While G.M."/>
            <person name="Uller T."/>
            <person name="Font E."/>
            <person name="Andersson L."/>
            <person name="Carneiro M."/>
        </authorList>
    </citation>
    <scope>NUCLEOTIDE SEQUENCE</scope>
</reference>
<proteinExistence type="predicted"/>
<reference evidence="2" key="2">
    <citation type="submission" date="2025-08" db="UniProtKB">
        <authorList>
            <consortium name="Ensembl"/>
        </authorList>
    </citation>
    <scope>IDENTIFICATION</scope>
</reference>
<dbReference type="Gene3D" id="2.40.10.10">
    <property type="entry name" value="Trypsin-like serine proteases"/>
    <property type="match status" value="1"/>
</dbReference>
<evidence type="ECO:0000313" key="3">
    <source>
        <dbReference type="Proteomes" id="UP000472272"/>
    </source>
</evidence>
<dbReference type="Pfam" id="PF00089">
    <property type="entry name" value="Trypsin"/>
    <property type="match status" value="1"/>
</dbReference>
<organism evidence="2 3">
    <name type="scientific">Podarcis muralis</name>
    <name type="common">Wall lizard</name>
    <name type="synonym">Lacerta muralis</name>
    <dbReference type="NCBI Taxonomy" id="64176"/>
    <lineage>
        <taxon>Eukaryota</taxon>
        <taxon>Metazoa</taxon>
        <taxon>Chordata</taxon>
        <taxon>Craniata</taxon>
        <taxon>Vertebrata</taxon>
        <taxon>Euteleostomi</taxon>
        <taxon>Lepidosauria</taxon>
        <taxon>Squamata</taxon>
        <taxon>Bifurcata</taxon>
        <taxon>Unidentata</taxon>
        <taxon>Episquamata</taxon>
        <taxon>Laterata</taxon>
        <taxon>Lacertibaenia</taxon>
        <taxon>Lacertidae</taxon>
        <taxon>Podarcis</taxon>
    </lineage>
</organism>
<dbReference type="AlphaFoldDB" id="A0A670JH05"/>
<evidence type="ECO:0000313" key="2">
    <source>
        <dbReference type="Ensembl" id="ENSPMRP00000023335.1"/>
    </source>
</evidence>
<dbReference type="OMA" id="HGTKCMV"/>
<dbReference type="InterPro" id="IPR043504">
    <property type="entry name" value="Peptidase_S1_PA_chymotrypsin"/>
</dbReference>